<keyword evidence="1" id="KW-0443">Lipid metabolism</keyword>
<feature type="domain" description="PNPLA" evidence="2">
    <location>
        <begin position="52"/>
        <end position="323"/>
    </location>
</feature>
<comment type="caution">
    <text evidence="3">The sequence shown here is derived from an EMBL/GenBank/DDBJ whole genome shotgun (WGS) entry which is preliminary data.</text>
</comment>
<evidence type="ECO:0000256" key="1">
    <source>
        <dbReference type="ARBA" id="ARBA00023098"/>
    </source>
</evidence>
<protein>
    <recommendedName>
        <fullName evidence="2">PNPLA domain-containing protein</fullName>
    </recommendedName>
</protein>
<dbReference type="InterPro" id="IPR002641">
    <property type="entry name" value="PNPLA_dom"/>
</dbReference>
<accession>A0A443ICN1</accession>
<evidence type="ECO:0000313" key="4">
    <source>
        <dbReference type="Proteomes" id="UP000288794"/>
    </source>
</evidence>
<organism evidence="3 4">
    <name type="scientific">[Pantoea] beijingensis</name>
    <dbReference type="NCBI Taxonomy" id="1324864"/>
    <lineage>
        <taxon>Bacteria</taxon>
        <taxon>Pseudomonadati</taxon>
        <taxon>Pseudomonadota</taxon>
        <taxon>Gammaproteobacteria</taxon>
        <taxon>Enterobacterales</taxon>
        <taxon>Erwiniaceae</taxon>
        <taxon>Erwinia</taxon>
    </lineage>
</organism>
<gene>
    <name evidence="3" type="ORF">ED28_09570</name>
</gene>
<dbReference type="AlphaFoldDB" id="A0A443ICN1"/>
<reference evidence="3 4" key="1">
    <citation type="submission" date="2014-04" db="EMBL/GenBank/DDBJ databases">
        <title>Draft genome sequence of Pantoea beijingensis strain LMG 27579, an emerging pathogen to Pleurotus eryngii with potential industrial application.</title>
        <authorList>
            <person name="Xu F."/>
            <person name="Liu Y."/>
            <person name="Wang S."/>
            <person name="Yin Y."/>
            <person name="Ma Y."/>
            <person name="Zhao S."/>
            <person name="Rong C."/>
        </authorList>
    </citation>
    <scope>NUCLEOTIDE SEQUENCE [LARGE SCALE GENOMIC DNA]</scope>
    <source>
        <strain evidence="3 4">LMG 27579</strain>
    </source>
</reference>
<evidence type="ECO:0000259" key="2">
    <source>
        <dbReference type="Pfam" id="PF01734"/>
    </source>
</evidence>
<dbReference type="InterPro" id="IPR016035">
    <property type="entry name" value="Acyl_Trfase/lysoPLipase"/>
</dbReference>
<name>A0A443ICN1_9GAMM</name>
<sequence>MRYVAVGALSALCSACYFPKQLTSGQPSVFQSNQTNEEEQNIPAYRPLVGVAISGGGNRSALYASYLFELLGSIPVNVPDPHQPAVDKQESLLNTISYISSVSGGGFASAYFSLKGPGNYGSLLADPPPPAMTQFFQQYHETMNFNWQRNLLSINPFSGFVNNLSNTIDQQITHGMTLKDLDDLQASGKSPYLIFNTTHYDTGRRFLITTIPSSKFCLNVEGFLRNSFKATMNKSMDINAMYYKWIYNCQRDDSLTPEGFDSFYTTRRISVKSEDFSLAQAVALSGSFPVALGPVAWQIDDDKKRLLHIVDGGVTDNSGLESLLQLFIRKLLISPQRRALILDFDASLPFNATGDVFADQTNRFKVLLRDPSRLSDIQSIRADSFRKDLWSVVQELSDSQNSDNVVRRISIKTMKPIDLNISQLKIDTEGCHQQLSSKEQVSRAVANVPTNYHLDDCSTQFVRIAACWSAHTHAQDIQAFFRRSATDSQGSETTLSLLDQRVRKMCPELVTAGAL</sequence>
<dbReference type="Proteomes" id="UP000288794">
    <property type="component" value="Unassembled WGS sequence"/>
</dbReference>
<dbReference type="SUPFAM" id="SSF52151">
    <property type="entry name" value="FabD/lysophospholipase-like"/>
    <property type="match status" value="1"/>
</dbReference>
<dbReference type="EMBL" id="JMEE01000031">
    <property type="protein sequence ID" value="RWR01879.1"/>
    <property type="molecule type" value="Genomic_DNA"/>
</dbReference>
<evidence type="ECO:0000313" key="3">
    <source>
        <dbReference type="EMBL" id="RWR01879.1"/>
    </source>
</evidence>
<dbReference type="GO" id="GO:0006629">
    <property type="term" value="P:lipid metabolic process"/>
    <property type="evidence" value="ECO:0007669"/>
    <property type="project" value="UniProtKB-KW"/>
</dbReference>
<dbReference type="Pfam" id="PF01734">
    <property type="entry name" value="Patatin"/>
    <property type="match status" value="1"/>
</dbReference>
<dbReference type="Gene3D" id="3.40.1090.10">
    <property type="entry name" value="Cytosolic phospholipase A2 catalytic domain"/>
    <property type="match status" value="1"/>
</dbReference>
<proteinExistence type="predicted"/>
<keyword evidence="4" id="KW-1185">Reference proteome</keyword>